<sequence length="120" mass="13320">MPNQVFLGDDGFIHHVIEGDQDAATTQDLRDQTFKLASQLSVLPRPIKILSDLTGIGKADSNARRIASGIIQDIKLDKIAIFGGNRFMKHLVNLVVKATGKEDRVRYFDSKDQAIAWLNS</sequence>
<dbReference type="Pfam" id="PF11964">
    <property type="entry name" value="SpoIIAA-like"/>
    <property type="match status" value="1"/>
</dbReference>
<evidence type="ECO:0008006" key="3">
    <source>
        <dbReference type="Google" id="ProtNLM"/>
    </source>
</evidence>
<dbReference type="SUPFAM" id="SSF52091">
    <property type="entry name" value="SpoIIaa-like"/>
    <property type="match status" value="1"/>
</dbReference>
<dbReference type="InterPro" id="IPR036513">
    <property type="entry name" value="STAS_dom_sf"/>
</dbReference>
<dbReference type="AlphaFoldDB" id="A0A1F4YGG3"/>
<protein>
    <recommendedName>
        <fullName evidence="3">STAS/SEC14 domain-containing protein</fullName>
    </recommendedName>
</protein>
<proteinExistence type="predicted"/>
<accession>A0A1F4YGG3</accession>
<comment type="caution">
    <text evidence="1">The sequence shown here is derived from an EMBL/GenBank/DDBJ whole genome shotgun (WGS) entry which is preliminary data.</text>
</comment>
<evidence type="ECO:0000313" key="2">
    <source>
        <dbReference type="Proteomes" id="UP000178176"/>
    </source>
</evidence>
<dbReference type="InterPro" id="IPR021866">
    <property type="entry name" value="SpoIIAA-like"/>
</dbReference>
<dbReference type="InterPro" id="IPR038396">
    <property type="entry name" value="SpoIIAA-like_sf"/>
</dbReference>
<dbReference type="EMBL" id="MEXH01000002">
    <property type="protein sequence ID" value="OGC93100.1"/>
    <property type="molecule type" value="Genomic_DNA"/>
</dbReference>
<organism evidence="1 2">
    <name type="scientific">Candidatus Amesbacteria bacterium RIFCSPHIGHO2_01_FULL_48_32b</name>
    <dbReference type="NCBI Taxonomy" id="1797253"/>
    <lineage>
        <taxon>Bacteria</taxon>
        <taxon>Candidatus Amesiibacteriota</taxon>
    </lineage>
</organism>
<dbReference type="Gene3D" id="3.40.50.10600">
    <property type="entry name" value="SpoIIaa-like domains"/>
    <property type="match status" value="1"/>
</dbReference>
<gene>
    <name evidence="1" type="ORF">A2876_00950</name>
</gene>
<reference evidence="1 2" key="1">
    <citation type="journal article" date="2016" name="Nat. Commun.">
        <title>Thousands of microbial genomes shed light on interconnected biogeochemical processes in an aquifer system.</title>
        <authorList>
            <person name="Anantharaman K."/>
            <person name="Brown C.T."/>
            <person name="Hug L.A."/>
            <person name="Sharon I."/>
            <person name="Castelle C.J."/>
            <person name="Probst A.J."/>
            <person name="Thomas B.C."/>
            <person name="Singh A."/>
            <person name="Wilkins M.J."/>
            <person name="Karaoz U."/>
            <person name="Brodie E.L."/>
            <person name="Williams K.H."/>
            <person name="Hubbard S.S."/>
            <person name="Banfield J.F."/>
        </authorList>
    </citation>
    <scope>NUCLEOTIDE SEQUENCE [LARGE SCALE GENOMIC DNA]</scope>
</reference>
<dbReference type="Proteomes" id="UP000178176">
    <property type="component" value="Unassembled WGS sequence"/>
</dbReference>
<evidence type="ECO:0000313" key="1">
    <source>
        <dbReference type="EMBL" id="OGC93100.1"/>
    </source>
</evidence>
<name>A0A1F4YGG3_9BACT</name>